<dbReference type="EMBL" id="BAABFL010000309">
    <property type="protein sequence ID" value="GAA4649794.1"/>
    <property type="molecule type" value="Genomic_DNA"/>
</dbReference>
<comment type="caution">
    <text evidence="3">The sequence shown here is derived from an EMBL/GenBank/DDBJ whole genome shotgun (WGS) entry which is preliminary data.</text>
</comment>
<dbReference type="InterPro" id="IPR041685">
    <property type="entry name" value="AAA_GajA/Old/RecF-like"/>
</dbReference>
<feature type="domain" description="Endonuclease GajA/Old nuclease/RecF-like AAA" evidence="2">
    <location>
        <begin position="29"/>
        <end position="435"/>
    </location>
</feature>
<protein>
    <recommendedName>
        <fullName evidence="2">Endonuclease GajA/Old nuclease/RecF-like AAA domain-containing protein</fullName>
    </recommendedName>
</protein>
<evidence type="ECO:0000256" key="1">
    <source>
        <dbReference type="SAM" id="Coils"/>
    </source>
</evidence>
<evidence type="ECO:0000259" key="2">
    <source>
        <dbReference type="Pfam" id="PF13175"/>
    </source>
</evidence>
<keyword evidence="4" id="KW-1185">Reference proteome</keyword>
<reference evidence="4" key="1">
    <citation type="journal article" date="2019" name="Int. J. Syst. Evol. Microbiol.">
        <title>The Global Catalogue of Microorganisms (GCM) 10K type strain sequencing project: providing services to taxonomists for standard genome sequencing and annotation.</title>
        <authorList>
            <consortium name="The Broad Institute Genomics Platform"/>
            <consortium name="The Broad Institute Genome Sequencing Center for Infectious Disease"/>
            <person name="Wu L."/>
            <person name="Ma J."/>
        </authorList>
    </citation>
    <scope>NUCLEOTIDE SEQUENCE [LARGE SCALE GENOMIC DNA]</scope>
    <source>
        <strain evidence="4">JCM 17805</strain>
    </source>
</reference>
<sequence length="490" mass="54527">MTTFDAFADAKEYRFNKIVLVHSASAAYIELPIDTSCAILGGNNNGKTSLLHAFLLFLLPEVNFNDCGSKFGFQSNGKEHSGIESFKYYFPSPDSYIILEATNPKHTFCVVLHQSKDQLGYGRIAVPKPYAEIEHLFWDKQNPANAGEGAPRFDIGFTDVQKALLDLGGSKQIHRSDLREQLYNRVQVGRIDTQYCLVPLGNVSDSSIAALKTLLQLSAGLLPKGNGLAKAVASVISSSMSSSKDKSEIDFERIQEEREELRGKQDHIQRLKNHKPTWNSLTTECDKYASLKTKVTNDLRLLFQKALNQQAYHSTVTAENGEQLQSISEKIEGLRKERTLLNNEFRAVEISLGVASETKKTASEKVELAEKTLSSTTPVVQSSSPQAVIDYLTDYKQEREQRLIDLQDIDSARTRLRNSIARQKEINDQIDNLETLLKSDTGLLDQLDGQTGALIYSVNSNFSSVPALNDLSVIEACRHFATCKYSKTGT</sequence>
<dbReference type="RefSeq" id="WP_345195793.1">
    <property type="nucleotide sequence ID" value="NZ_BAABFL010000309.1"/>
</dbReference>
<name>A0ABP8V1B8_9GAMM</name>
<keyword evidence="1" id="KW-0175">Coiled coil</keyword>
<organism evidence="3 4">
    <name type="scientific">Kistimonas scapharcae</name>
    <dbReference type="NCBI Taxonomy" id="1036133"/>
    <lineage>
        <taxon>Bacteria</taxon>
        <taxon>Pseudomonadati</taxon>
        <taxon>Pseudomonadota</taxon>
        <taxon>Gammaproteobacteria</taxon>
        <taxon>Oceanospirillales</taxon>
        <taxon>Endozoicomonadaceae</taxon>
        <taxon>Kistimonas</taxon>
    </lineage>
</organism>
<evidence type="ECO:0000313" key="3">
    <source>
        <dbReference type="EMBL" id="GAA4649794.1"/>
    </source>
</evidence>
<accession>A0ABP8V1B8</accession>
<evidence type="ECO:0000313" key="4">
    <source>
        <dbReference type="Proteomes" id="UP001500604"/>
    </source>
</evidence>
<dbReference type="Proteomes" id="UP001500604">
    <property type="component" value="Unassembled WGS sequence"/>
</dbReference>
<proteinExistence type="predicted"/>
<dbReference type="Pfam" id="PF13175">
    <property type="entry name" value="AAA_15"/>
    <property type="match status" value="1"/>
</dbReference>
<feature type="coiled-coil region" evidence="1">
    <location>
        <begin position="244"/>
        <end position="274"/>
    </location>
</feature>
<gene>
    <name evidence="3" type="ORF">GCM10023116_20750</name>
</gene>